<evidence type="ECO:0000256" key="5">
    <source>
        <dbReference type="ARBA" id="ARBA00022989"/>
    </source>
</evidence>
<evidence type="ECO:0000256" key="1">
    <source>
        <dbReference type="ARBA" id="ARBA00004141"/>
    </source>
</evidence>
<feature type="transmembrane region" description="Helical" evidence="8">
    <location>
        <begin position="383"/>
        <end position="402"/>
    </location>
</feature>
<dbReference type="PROSITE" id="PS50850">
    <property type="entry name" value="MFS"/>
    <property type="match status" value="1"/>
</dbReference>
<feature type="transmembrane region" description="Helical" evidence="8">
    <location>
        <begin position="349"/>
        <end position="371"/>
    </location>
</feature>
<dbReference type="OrthoDB" id="5667at2759"/>
<evidence type="ECO:0000313" key="11">
    <source>
        <dbReference type="Proteomes" id="UP000258309"/>
    </source>
</evidence>
<evidence type="ECO:0000256" key="8">
    <source>
        <dbReference type="SAM" id="Phobius"/>
    </source>
</evidence>
<dbReference type="GO" id="GO:0022857">
    <property type="term" value="F:transmembrane transporter activity"/>
    <property type="evidence" value="ECO:0007669"/>
    <property type="project" value="InterPro"/>
</dbReference>
<proteinExistence type="inferred from homology"/>
<gene>
    <name evidence="10" type="ORF">B7463_g93</name>
</gene>
<feature type="non-terminal residue" evidence="10">
    <location>
        <position position="412"/>
    </location>
</feature>
<evidence type="ECO:0000256" key="6">
    <source>
        <dbReference type="ARBA" id="ARBA00023136"/>
    </source>
</evidence>
<dbReference type="PANTHER" id="PTHR11360:SF224">
    <property type="entry name" value="MAJOR FACILITATOR SUPERFAMILY (MFS) PROFILE DOMAIN-CONTAINING PROTEIN-RELATED"/>
    <property type="match status" value="1"/>
</dbReference>
<evidence type="ECO:0000313" key="10">
    <source>
        <dbReference type="EMBL" id="RFU36298.1"/>
    </source>
</evidence>
<feature type="transmembrane region" description="Helical" evidence="8">
    <location>
        <begin position="287"/>
        <end position="308"/>
    </location>
</feature>
<evidence type="ECO:0000256" key="2">
    <source>
        <dbReference type="ARBA" id="ARBA00006727"/>
    </source>
</evidence>
<comment type="subcellular location">
    <subcellularLocation>
        <location evidence="1">Membrane</location>
        <topology evidence="1">Multi-pass membrane protein</topology>
    </subcellularLocation>
</comment>
<evidence type="ECO:0000256" key="7">
    <source>
        <dbReference type="SAM" id="MobiDB-lite"/>
    </source>
</evidence>
<keyword evidence="4 8" id="KW-0812">Transmembrane</keyword>
<keyword evidence="5 8" id="KW-1133">Transmembrane helix</keyword>
<dbReference type="InterPro" id="IPR050327">
    <property type="entry name" value="Proton-linked_MCT"/>
</dbReference>
<sequence length="412" mass="43811">MSTTTMEPKSSGDIEANSSSGIMSEKDPGIGGLPENPSISSAPVDVVPDGGLEAWMVVFGAWCTSFCSFGWINSIGVFQDYYEKNTLKQYSPSTTSWIVSLESFFLMAMTPIIGKLYDNYGTRWLVLGGSFLHVFGLMMASISTQYYQLLLSQGICSSIGASALFLPSFNCVSGYFSHRRATAFGILATGSSTGANLTIRSRIPSQPKSFTLTEFIRPFKELAFTGAAFGNFLFGFGVYIPITYIIVQATSDGMGQDLAQYLIPILNAASLFDRLSCGIVADRIGRFNMYTIACYTTALLILALWILAKGNAALIIFPILFGFASGAYASLGPAVVAQVSPIQDIGIRTGLFFAVSSVSALTSGPIAGAILDSSNGSFLGVKIFAGVLCIGGASLMLGGRFSKTGFKLMAKF</sequence>
<feature type="transmembrane region" description="Helical" evidence="8">
    <location>
        <begin position="149"/>
        <end position="169"/>
    </location>
</feature>
<dbReference type="PANTHER" id="PTHR11360">
    <property type="entry name" value="MONOCARBOXYLATE TRANSPORTER"/>
    <property type="match status" value="1"/>
</dbReference>
<dbReference type="AlphaFoldDB" id="A0A3E2HSE8"/>
<dbReference type="EMBL" id="NCSJ02000001">
    <property type="protein sequence ID" value="RFU36298.1"/>
    <property type="molecule type" value="Genomic_DNA"/>
</dbReference>
<feature type="transmembrane region" description="Helical" evidence="8">
    <location>
        <begin position="258"/>
        <end position="275"/>
    </location>
</feature>
<evidence type="ECO:0000256" key="3">
    <source>
        <dbReference type="ARBA" id="ARBA00022448"/>
    </source>
</evidence>
<dbReference type="GO" id="GO:0016020">
    <property type="term" value="C:membrane"/>
    <property type="evidence" value="ECO:0007669"/>
    <property type="project" value="UniProtKB-SubCell"/>
</dbReference>
<keyword evidence="11" id="KW-1185">Reference proteome</keyword>
<dbReference type="InterPro" id="IPR011701">
    <property type="entry name" value="MFS"/>
</dbReference>
<dbReference type="Proteomes" id="UP000258309">
    <property type="component" value="Unassembled WGS sequence"/>
</dbReference>
<dbReference type="Gene3D" id="1.20.1250.20">
    <property type="entry name" value="MFS general substrate transporter like domains"/>
    <property type="match status" value="2"/>
</dbReference>
<keyword evidence="3" id="KW-0813">Transport</keyword>
<keyword evidence="6 8" id="KW-0472">Membrane</keyword>
<evidence type="ECO:0000256" key="4">
    <source>
        <dbReference type="ARBA" id="ARBA00022692"/>
    </source>
</evidence>
<evidence type="ECO:0000259" key="9">
    <source>
        <dbReference type="PROSITE" id="PS50850"/>
    </source>
</evidence>
<feature type="transmembrane region" description="Helical" evidence="8">
    <location>
        <begin position="222"/>
        <end position="246"/>
    </location>
</feature>
<dbReference type="InterPro" id="IPR020846">
    <property type="entry name" value="MFS_dom"/>
</dbReference>
<comment type="caution">
    <text evidence="10">The sequence shown here is derived from an EMBL/GenBank/DDBJ whole genome shotgun (WGS) entry which is preliminary data.</text>
</comment>
<organism evidence="10 11">
    <name type="scientific">Scytalidium lignicola</name>
    <name type="common">Hyphomycete</name>
    <dbReference type="NCBI Taxonomy" id="5539"/>
    <lineage>
        <taxon>Eukaryota</taxon>
        <taxon>Fungi</taxon>
        <taxon>Dikarya</taxon>
        <taxon>Ascomycota</taxon>
        <taxon>Pezizomycotina</taxon>
        <taxon>Leotiomycetes</taxon>
        <taxon>Leotiomycetes incertae sedis</taxon>
        <taxon>Scytalidium</taxon>
    </lineage>
</organism>
<comment type="similarity">
    <text evidence="2">Belongs to the major facilitator superfamily. Monocarboxylate porter (TC 2.A.1.13) family.</text>
</comment>
<dbReference type="SUPFAM" id="SSF103473">
    <property type="entry name" value="MFS general substrate transporter"/>
    <property type="match status" value="1"/>
</dbReference>
<feature type="transmembrane region" description="Helical" evidence="8">
    <location>
        <begin position="54"/>
        <end position="76"/>
    </location>
</feature>
<dbReference type="OMA" id="RIMNGIS"/>
<name>A0A3E2HSE8_SCYLI</name>
<feature type="region of interest" description="Disordered" evidence="7">
    <location>
        <begin position="1"/>
        <end position="27"/>
    </location>
</feature>
<reference evidence="10 11" key="1">
    <citation type="submission" date="2018-05" db="EMBL/GenBank/DDBJ databases">
        <title>Draft genome sequence of Scytalidium lignicola DSM 105466, a ubiquitous saprotrophic fungus.</title>
        <authorList>
            <person name="Buettner E."/>
            <person name="Gebauer A.M."/>
            <person name="Hofrichter M."/>
            <person name="Liers C."/>
            <person name="Kellner H."/>
        </authorList>
    </citation>
    <scope>NUCLEOTIDE SEQUENCE [LARGE SCALE GENOMIC DNA]</scope>
    <source>
        <strain evidence="10 11">DSM 105466</strain>
    </source>
</reference>
<dbReference type="InterPro" id="IPR036259">
    <property type="entry name" value="MFS_trans_sf"/>
</dbReference>
<dbReference type="Pfam" id="PF07690">
    <property type="entry name" value="MFS_1"/>
    <property type="match status" value="2"/>
</dbReference>
<feature type="transmembrane region" description="Helical" evidence="8">
    <location>
        <begin position="314"/>
        <end position="337"/>
    </location>
</feature>
<accession>A0A3E2HSE8</accession>
<feature type="domain" description="Major facilitator superfamily (MFS) profile" evidence="9">
    <location>
        <begin position="223"/>
        <end position="412"/>
    </location>
</feature>
<feature type="non-terminal residue" evidence="10">
    <location>
        <position position="1"/>
    </location>
</feature>
<protein>
    <recommendedName>
        <fullName evidence="9">Major facilitator superfamily (MFS) profile domain-containing protein</fullName>
    </recommendedName>
</protein>
<feature type="transmembrane region" description="Helical" evidence="8">
    <location>
        <begin position="123"/>
        <end position="142"/>
    </location>
</feature>